<dbReference type="Proteomes" id="UP001501490">
    <property type="component" value="Unassembled WGS sequence"/>
</dbReference>
<gene>
    <name evidence="2" type="ORF">GCM10022236_34050</name>
</gene>
<reference evidence="3" key="1">
    <citation type="journal article" date="2019" name="Int. J. Syst. Evol. Microbiol.">
        <title>The Global Catalogue of Microorganisms (GCM) 10K type strain sequencing project: providing services to taxonomists for standard genome sequencing and annotation.</title>
        <authorList>
            <consortium name="The Broad Institute Genomics Platform"/>
            <consortium name="The Broad Institute Genome Sequencing Center for Infectious Disease"/>
            <person name="Wu L."/>
            <person name="Ma J."/>
        </authorList>
    </citation>
    <scope>NUCLEOTIDE SEQUENCE [LARGE SCALE GENOMIC DNA]</scope>
    <source>
        <strain evidence="3">JCM 16929</strain>
    </source>
</reference>
<dbReference type="Pfam" id="PF21983">
    <property type="entry name" value="NikA-like"/>
    <property type="match status" value="1"/>
</dbReference>
<evidence type="ECO:0000313" key="3">
    <source>
        <dbReference type="Proteomes" id="UP001501490"/>
    </source>
</evidence>
<accession>A0ABP7AC09</accession>
<sequence length="99" mass="11030">MPGGRHAEAADIKISAAIYWFDVLMPTQVQGSEAQKPSHYLFRMSRSDKERLKRRAAAAGLTIQAYLECTALGYETPVSRPPGRPRQHEATQEPFDLSA</sequence>
<comment type="caution">
    <text evidence="2">The sequence shown here is derived from an EMBL/GenBank/DDBJ whole genome shotgun (WGS) entry which is preliminary data.</text>
</comment>
<keyword evidence="3" id="KW-1185">Reference proteome</keyword>
<proteinExistence type="predicted"/>
<dbReference type="InterPro" id="IPR053842">
    <property type="entry name" value="NikA-like"/>
</dbReference>
<feature type="region of interest" description="Disordered" evidence="1">
    <location>
        <begin position="76"/>
        <end position="99"/>
    </location>
</feature>
<name>A0ABP7AC09_9ACTN</name>
<dbReference type="EMBL" id="BAABAB010000023">
    <property type="protein sequence ID" value="GAA3628894.1"/>
    <property type="molecule type" value="Genomic_DNA"/>
</dbReference>
<evidence type="ECO:0000256" key="1">
    <source>
        <dbReference type="SAM" id="MobiDB-lite"/>
    </source>
</evidence>
<organism evidence="2 3">
    <name type="scientific">Microlunatus ginsengisoli</name>
    <dbReference type="NCBI Taxonomy" id="363863"/>
    <lineage>
        <taxon>Bacteria</taxon>
        <taxon>Bacillati</taxon>
        <taxon>Actinomycetota</taxon>
        <taxon>Actinomycetes</taxon>
        <taxon>Propionibacteriales</taxon>
        <taxon>Propionibacteriaceae</taxon>
        <taxon>Microlunatus</taxon>
    </lineage>
</organism>
<evidence type="ECO:0000313" key="2">
    <source>
        <dbReference type="EMBL" id="GAA3628894.1"/>
    </source>
</evidence>
<protein>
    <submittedName>
        <fullName evidence="2">Uncharacterized protein</fullName>
    </submittedName>
</protein>